<feature type="active site" evidence="2">
    <location>
        <position position="137"/>
    </location>
</feature>
<evidence type="ECO:0000256" key="2">
    <source>
        <dbReference type="HAMAP-Rule" id="MF_00163"/>
    </source>
</evidence>
<gene>
    <name evidence="2" type="primary">def</name>
    <name evidence="3" type="ORF">SAMN05660835_00801</name>
</gene>
<comment type="cofactor">
    <cofactor evidence="2">
        <name>Fe(2+)</name>
        <dbReference type="ChEBI" id="CHEBI:29033"/>
    </cofactor>
    <text evidence="2">Binds 1 Fe(2+) ion.</text>
</comment>
<comment type="similarity">
    <text evidence="1 2">Belongs to the polypeptide deformylase family.</text>
</comment>
<dbReference type="PRINTS" id="PR01576">
    <property type="entry name" value="PDEFORMYLASE"/>
</dbReference>
<dbReference type="Proteomes" id="UP000199411">
    <property type="component" value="Unassembled WGS sequence"/>
</dbReference>
<name>A0A1G6LFM8_9BACT</name>
<dbReference type="OrthoDB" id="9804313at2"/>
<comment type="catalytic activity">
    <reaction evidence="2">
        <text>N-terminal N-formyl-L-methionyl-[peptide] + H2O = N-terminal L-methionyl-[peptide] + formate</text>
        <dbReference type="Rhea" id="RHEA:24420"/>
        <dbReference type="Rhea" id="RHEA-COMP:10639"/>
        <dbReference type="Rhea" id="RHEA-COMP:10640"/>
        <dbReference type="ChEBI" id="CHEBI:15377"/>
        <dbReference type="ChEBI" id="CHEBI:15740"/>
        <dbReference type="ChEBI" id="CHEBI:49298"/>
        <dbReference type="ChEBI" id="CHEBI:64731"/>
        <dbReference type="EC" id="3.5.1.88"/>
    </reaction>
</comment>
<feature type="binding site" evidence="2">
    <location>
        <position position="94"/>
    </location>
    <ligand>
        <name>Fe cation</name>
        <dbReference type="ChEBI" id="CHEBI:24875"/>
    </ligand>
</feature>
<keyword evidence="2" id="KW-0378">Hydrolase</keyword>
<dbReference type="Pfam" id="PF01327">
    <property type="entry name" value="Pep_deformylase"/>
    <property type="match status" value="1"/>
</dbReference>
<feature type="binding site" evidence="2">
    <location>
        <position position="140"/>
    </location>
    <ligand>
        <name>Fe cation</name>
        <dbReference type="ChEBI" id="CHEBI:24875"/>
    </ligand>
</feature>
<evidence type="ECO:0000313" key="4">
    <source>
        <dbReference type="Proteomes" id="UP000199411"/>
    </source>
</evidence>
<keyword evidence="2" id="KW-0408">Iron</keyword>
<dbReference type="Gene3D" id="3.90.45.10">
    <property type="entry name" value="Peptide deformylase"/>
    <property type="match status" value="1"/>
</dbReference>
<dbReference type="CDD" id="cd00487">
    <property type="entry name" value="Pep_deformylase"/>
    <property type="match status" value="1"/>
</dbReference>
<dbReference type="GO" id="GO:0046872">
    <property type="term" value="F:metal ion binding"/>
    <property type="evidence" value="ECO:0007669"/>
    <property type="project" value="UniProtKB-KW"/>
</dbReference>
<dbReference type="InterPro" id="IPR036821">
    <property type="entry name" value="Peptide_deformylase_sf"/>
</dbReference>
<dbReference type="RefSeq" id="WP_092128327.1">
    <property type="nucleotide sequence ID" value="NZ_FMYU01000005.1"/>
</dbReference>
<feature type="binding site" evidence="2">
    <location>
        <position position="136"/>
    </location>
    <ligand>
        <name>Fe cation</name>
        <dbReference type="ChEBI" id="CHEBI:24875"/>
    </ligand>
</feature>
<organism evidence="3 4">
    <name type="scientific">Desulfurella multipotens</name>
    <dbReference type="NCBI Taxonomy" id="79269"/>
    <lineage>
        <taxon>Bacteria</taxon>
        <taxon>Pseudomonadati</taxon>
        <taxon>Campylobacterota</taxon>
        <taxon>Desulfurellia</taxon>
        <taxon>Desulfurellales</taxon>
        <taxon>Desulfurellaceae</taxon>
        <taxon>Desulfurella</taxon>
    </lineage>
</organism>
<keyword evidence="4" id="KW-1185">Reference proteome</keyword>
<dbReference type="GO" id="GO:0006412">
    <property type="term" value="P:translation"/>
    <property type="evidence" value="ECO:0007669"/>
    <property type="project" value="UniProtKB-UniRule"/>
</dbReference>
<dbReference type="SUPFAM" id="SSF56420">
    <property type="entry name" value="Peptide deformylase"/>
    <property type="match status" value="1"/>
</dbReference>
<dbReference type="NCBIfam" id="NF001159">
    <property type="entry name" value="PRK00150.1-3"/>
    <property type="match status" value="1"/>
</dbReference>
<dbReference type="EMBL" id="FMYU01000005">
    <property type="protein sequence ID" value="SDC42039.1"/>
    <property type="molecule type" value="Genomic_DNA"/>
</dbReference>
<evidence type="ECO:0000256" key="1">
    <source>
        <dbReference type="ARBA" id="ARBA00010759"/>
    </source>
</evidence>
<protein>
    <recommendedName>
        <fullName evidence="2">Peptide deformylase</fullName>
        <shortName evidence="2">PDF</shortName>
        <ecNumber evidence="2">3.5.1.88</ecNumber>
    </recommendedName>
    <alternativeName>
        <fullName evidence="2">Polypeptide deformylase</fullName>
    </alternativeName>
</protein>
<evidence type="ECO:0000313" key="3">
    <source>
        <dbReference type="EMBL" id="SDC42039.1"/>
    </source>
</evidence>
<dbReference type="GO" id="GO:0042586">
    <property type="term" value="F:peptide deformylase activity"/>
    <property type="evidence" value="ECO:0007669"/>
    <property type="project" value="UniProtKB-UniRule"/>
</dbReference>
<dbReference type="PANTHER" id="PTHR10458">
    <property type="entry name" value="PEPTIDE DEFORMYLASE"/>
    <property type="match status" value="1"/>
</dbReference>
<reference evidence="4" key="1">
    <citation type="submission" date="2016-10" db="EMBL/GenBank/DDBJ databases">
        <authorList>
            <person name="Varghese N."/>
            <person name="Submissions S."/>
        </authorList>
    </citation>
    <scope>NUCLEOTIDE SEQUENCE [LARGE SCALE GENOMIC DNA]</scope>
    <source>
        <strain evidence="4">DSM 8415</strain>
    </source>
</reference>
<accession>A0A1G6LFM8</accession>
<dbReference type="PIRSF" id="PIRSF004749">
    <property type="entry name" value="Pep_def"/>
    <property type="match status" value="1"/>
</dbReference>
<sequence length="160" mass="18125">MIEIVKFPDKLLKKQSLYVDTINSEVLSIIDKLTFVLDFYNHCVGIAAVQIGHLVRIVAVDVSKTKNKNHGRLIMINPVVIEKSTDEIVTKEGCLSVPDYLGYVARPKKITVEYVDLNGKRQVLEAKRFEAVVIQHEVDHLDGILFLDKIVSSNQLIKRL</sequence>
<keyword evidence="2" id="KW-0479">Metal-binding</keyword>
<dbReference type="InterPro" id="IPR023635">
    <property type="entry name" value="Peptide_deformylase"/>
</dbReference>
<dbReference type="PANTHER" id="PTHR10458:SF22">
    <property type="entry name" value="PEPTIDE DEFORMYLASE"/>
    <property type="match status" value="1"/>
</dbReference>
<comment type="function">
    <text evidence="2">Removes the formyl group from the N-terminal Met of newly synthesized proteins. Requires at least a dipeptide for an efficient rate of reaction. N-terminal L-methionine is a prerequisite for activity but the enzyme has broad specificity at other positions.</text>
</comment>
<dbReference type="AlphaFoldDB" id="A0A1G6LFM8"/>
<proteinExistence type="inferred from homology"/>
<dbReference type="EC" id="3.5.1.88" evidence="2"/>
<dbReference type="HAMAP" id="MF_00163">
    <property type="entry name" value="Pep_deformylase"/>
    <property type="match status" value="1"/>
</dbReference>
<keyword evidence="2" id="KW-0648">Protein biosynthesis</keyword>
<dbReference type="NCBIfam" id="TIGR00079">
    <property type="entry name" value="pept_deformyl"/>
    <property type="match status" value="1"/>
</dbReference>